<evidence type="ECO:0000256" key="1">
    <source>
        <dbReference type="ARBA" id="ARBA00007340"/>
    </source>
</evidence>
<dbReference type="PANTHER" id="PTHR21641:SF0">
    <property type="entry name" value="RNA-BINDING PROTEIN EIF1AD-RELATED"/>
    <property type="match status" value="1"/>
</dbReference>
<evidence type="ECO:0000256" key="2">
    <source>
        <dbReference type="ARBA" id="ARBA00022884"/>
    </source>
</evidence>
<keyword evidence="2" id="KW-0694">RNA-binding</keyword>
<keyword evidence="3" id="KW-0648">Protein biosynthesis</keyword>
<evidence type="ECO:0000313" key="7">
    <source>
        <dbReference type="Proteomes" id="UP000800235"/>
    </source>
</evidence>
<dbReference type="AlphaFoldDB" id="A0A9P4NN85"/>
<dbReference type="EMBL" id="MU007051">
    <property type="protein sequence ID" value="KAF2428919.1"/>
    <property type="molecule type" value="Genomic_DNA"/>
</dbReference>
<dbReference type="GO" id="GO:0003723">
    <property type="term" value="F:RNA binding"/>
    <property type="evidence" value="ECO:0007669"/>
    <property type="project" value="UniProtKB-KW"/>
</dbReference>
<keyword evidence="7" id="KW-1185">Reference proteome</keyword>
<feature type="compositionally biased region" description="Acidic residues" evidence="4">
    <location>
        <begin position="115"/>
        <end position="126"/>
    </location>
</feature>
<dbReference type="PANTHER" id="PTHR21641">
    <property type="entry name" value="TRANSLATION INITIATION FACTOR-RELATED"/>
    <property type="match status" value="1"/>
</dbReference>
<dbReference type="InterPro" id="IPR012340">
    <property type="entry name" value="NA-bd_OB-fold"/>
</dbReference>
<dbReference type="SUPFAM" id="SSF50249">
    <property type="entry name" value="Nucleic acid-binding proteins"/>
    <property type="match status" value="1"/>
</dbReference>
<dbReference type="InterPro" id="IPR039294">
    <property type="entry name" value="EIF1AD"/>
</dbReference>
<evidence type="ECO:0000313" key="6">
    <source>
        <dbReference type="EMBL" id="KAF2428919.1"/>
    </source>
</evidence>
<accession>A0A9P4NN85</accession>
<protein>
    <submittedName>
        <fullName evidence="6">Nucleic acid-binding protein</fullName>
    </submittedName>
</protein>
<dbReference type="OrthoDB" id="1738325at2759"/>
<dbReference type="Gene3D" id="2.40.50.140">
    <property type="entry name" value="Nucleic acid-binding proteins"/>
    <property type="match status" value="1"/>
</dbReference>
<evidence type="ECO:0000256" key="3">
    <source>
        <dbReference type="PROSITE-ProRule" id="PRU00181"/>
    </source>
</evidence>
<comment type="caution">
    <text evidence="6">The sequence shown here is derived from an EMBL/GenBank/DDBJ whole genome shotgun (WGS) entry which is preliminary data.</text>
</comment>
<keyword evidence="3" id="KW-0396">Initiation factor</keyword>
<dbReference type="PROSITE" id="PS50832">
    <property type="entry name" value="S1_IF1_TYPE"/>
    <property type="match status" value="1"/>
</dbReference>
<dbReference type="GO" id="GO:0003743">
    <property type="term" value="F:translation initiation factor activity"/>
    <property type="evidence" value="ECO:0007669"/>
    <property type="project" value="UniProtKB-UniRule"/>
</dbReference>
<dbReference type="Proteomes" id="UP000800235">
    <property type="component" value="Unassembled WGS sequence"/>
</dbReference>
<gene>
    <name evidence="6" type="ORF">EJ08DRAFT_307335</name>
</gene>
<dbReference type="InterPro" id="IPR006196">
    <property type="entry name" value="RNA-binding_domain_S1_IF1"/>
</dbReference>
<reference evidence="6" key="1">
    <citation type="journal article" date="2020" name="Stud. Mycol.">
        <title>101 Dothideomycetes genomes: a test case for predicting lifestyles and emergence of pathogens.</title>
        <authorList>
            <person name="Haridas S."/>
            <person name="Albert R."/>
            <person name="Binder M."/>
            <person name="Bloem J."/>
            <person name="Labutti K."/>
            <person name="Salamov A."/>
            <person name="Andreopoulos B."/>
            <person name="Baker S."/>
            <person name="Barry K."/>
            <person name="Bills G."/>
            <person name="Bluhm B."/>
            <person name="Cannon C."/>
            <person name="Castanera R."/>
            <person name="Culley D."/>
            <person name="Daum C."/>
            <person name="Ezra D."/>
            <person name="Gonzalez J."/>
            <person name="Henrissat B."/>
            <person name="Kuo A."/>
            <person name="Liang C."/>
            <person name="Lipzen A."/>
            <person name="Lutzoni F."/>
            <person name="Magnuson J."/>
            <person name="Mondo S."/>
            <person name="Nolan M."/>
            <person name="Ohm R."/>
            <person name="Pangilinan J."/>
            <person name="Park H.-J."/>
            <person name="Ramirez L."/>
            <person name="Alfaro M."/>
            <person name="Sun H."/>
            <person name="Tritt A."/>
            <person name="Yoshinaga Y."/>
            <person name="Zwiers L.-H."/>
            <person name="Turgeon B."/>
            <person name="Goodwin S."/>
            <person name="Spatafora J."/>
            <person name="Crous P."/>
            <person name="Grigoriev I."/>
        </authorList>
    </citation>
    <scope>NUCLEOTIDE SEQUENCE</scope>
    <source>
        <strain evidence="6">CBS 130266</strain>
    </source>
</reference>
<feature type="domain" description="S1-like" evidence="5">
    <location>
        <begin position="26"/>
        <end position="85"/>
    </location>
</feature>
<evidence type="ECO:0000259" key="5">
    <source>
        <dbReference type="PROSITE" id="PS50832"/>
    </source>
</evidence>
<dbReference type="InterPro" id="IPR001253">
    <property type="entry name" value="TIF_eIF-1A"/>
</dbReference>
<sequence>MGRPKRDILATADETSTPPNTLSQDELICKVHKAAGNNLFNVSNVKGQILLVELPAHFRSTFWIKRGGYVLVNMAAFEERDNKLDGEITNVVRDEKEWRKMSYWPGGFKKKGDYGESDDDEGEEESVVGKMPPSDSDEE</sequence>
<comment type="similarity">
    <text evidence="1">Belongs to the EIF1AD family.</text>
</comment>
<organism evidence="6 7">
    <name type="scientific">Tothia fuscella</name>
    <dbReference type="NCBI Taxonomy" id="1048955"/>
    <lineage>
        <taxon>Eukaryota</taxon>
        <taxon>Fungi</taxon>
        <taxon>Dikarya</taxon>
        <taxon>Ascomycota</taxon>
        <taxon>Pezizomycotina</taxon>
        <taxon>Dothideomycetes</taxon>
        <taxon>Pleosporomycetidae</taxon>
        <taxon>Venturiales</taxon>
        <taxon>Cylindrosympodiaceae</taxon>
        <taxon>Tothia</taxon>
    </lineage>
</organism>
<proteinExistence type="inferred from homology"/>
<dbReference type="SMART" id="SM00652">
    <property type="entry name" value="eIF1a"/>
    <property type="match status" value="1"/>
</dbReference>
<dbReference type="Pfam" id="PF01176">
    <property type="entry name" value="eIF-1a"/>
    <property type="match status" value="1"/>
</dbReference>
<evidence type="ECO:0000256" key="4">
    <source>
        <dbReference type="SAM" id="MobiDB-lite"/>
    </source>
</evidence>
<feature type="region of interest" description="Disordered" evidence="4">
    <location>
        <begin position="103"/>
        <end position="139"/>
    </location>
</feature>
<dbReference type="GO" id="GO:0005634">
    <property type="term" value="C:nucleus"/>
    <property type="evidence" value="ECO:0007669"/>
    <property type="project" value="TreeGrafter"/>
</dbReference>
<name>A0A9P4NN85_9PEZI</name>